<dbReference type="Proteomes" id="UP000516305">
    <property type="component" value="Chromosome"/>
</dbReference>
<protein>
    <submittedName>
        <fullName evidence="2">NAD(P)H-binding protein</fullName>
    </submittedName>
</protein>
<dbReference type="AlphaFoldDB" id="A0A7H0VIM8"/>
<dbReference type="PANTHER" id="PTHR43162">
    <property type="match status" value="1"/>
</dbReference>
<dbReference type="Gene3D" id="3.90.25.10">
    <property type="entry name" value="UDP-galactose 4-epimerase, domain 1"/>
    <property type="match status" value="1"/>
</dbReference>
<dbReference type="InterPro" id="IPR051604">
    <property type="entry name" value="Ergot_Alk_Oxidoreductase"/>
</dbReference>
<dbReference type="InterPro" id="IPR036291">
    <property type="entry name" value="NAD(P)-bd_dom_sf"/>
</dbReference>
<dbReference type="RefSeq" id="WP_210760103.1">
    <property type="nucleotide sequence ID" value="NZ_CP060139.1"/>
</dbReference>
<evidence type="ECO:0000313" key="2">
    <source>
        <dbReference type="EMBL" id="QNR25576.1"/>
    </source>
</evidence>
<keyword evidence="3" id="KW-1185">Reference proteome</keyword>
<sequence>MKTNRKIVVLGANGKTGRKVAEILESRGEDVVRGSRQASPPFDWHQPEAWSKVLRGAERMYISYHPDLAVPGALEAIEKLVEVARAEGLQKLVLLSGKGEKEAELCEQVIINSGIDYTIVRASWFNQNFSESFFLPAILSGDVALPMAQAKVPYVDTDDIAAVVAKVLMEAEHNDQIYELTGPRLLTFQQVMEEIAVASGRSISFTPISLPAYISMLEDLRVEKDFIWLIQYLFTEVLLEPKNAMLSADIRKVLGRSPKDFRQFAKEQAALGTWTPQ</sequence>
<dbReference type="EMBL" id="CP060139">
    <property type="protein sequence ID" value="QNR25576.1"/>
    <property type="molecule type" value="Genomic_DNA"/>
</dbReference>
<dbReference type="PANTHER" id="PTHR43162:SF1">
    <property type="entry name" value="PRESTALK A DIFFERENTIATION PROTEIN A"/>
    <property type="match status" value="1"/>
</dbReference>
<organism evidence="2 3">
    <name type="scientific">Croceimicrobium hydrocarbonivorans</name>
    <dbReference type="NCBI Taxonomy" id="2761580"/>
    <lineage>
        <taxon>Bacteria</taxon>
        <taxon>Pseudomonadati</taxon>
        <taxon>Bacteroidota</taxon>
        <taxon>Flavobacteriia</taxon>
        <taxon>Flavobacteriales</taxon>
        <taxon>Owenweeksiaceae</taxon>
        <taxon>Croceimicrobium</taxon>
    </lineage>
</organism>
<dbReference type="SUPFAM" id="SSF51735">
    <property type="entry name" value="NAD(P)-binding Rossmann-fold domains"/>
    <property type="match status" value="1"/>
</dbReference>
<dbReference type="Gene3D" id="3.40.50.720">
    <property type="entry name" value="NAD(P)-binding Rossmann-like Domain"/>
    <property type="match status" value="1"/>
</dbReference>
<dbReference type="Pfam" id="PF05368">
    <property type="entry name" value="NmrA"/>
    <property type="match status" value="1"/>
</dbReference>
<name>A0A7H0VIM8_9FLAO</name>
<proteinExistence type="predicted"/>
<evidence type="ECO:0000259" key="1">
    <source>
        <dbReference type="Pfam" id="PF05368"/>
    </source>
</evidence>
<accession>A0A7H0VIM8</accession>
<reference evidence="2 3" key="1">
    <citation type="submission" date="2020-08" db="EMBL/GenBank/DDBJ databases">
        <title>Croceimicrobium hydrocarbonivorans gen. nov., sp. nov., a novel marine bacterium isolated from a bacterial consortium that degrades polyethylene terephthalate.</title>
        <authorList>
            <person name="Liu R."/>
        </authorList>
    </citation>
    <scope>NUCLEOTIDE SEQUENCE [LARGE SCALE GENOMIC DNA]</scope>
    <source>
        <strain evidence="2 3">A20-9</strain>
    </source>
</reference>
<dbReference type="KEGG" id="chyd:H4K34_06965"/>
<feature type="domain" description="NmrA-like" evidence="1">
    <location>
        <begin position="107"/>
        <end position="210"/>
    </location>
</feature>
<dbReference type="InterPro" id="IPR008030">
    <property type="entry name" value="NmrA-like"/>
</dbReference>
<gene>
    <name evidence="2" type="ORF">H4K34_06965</name>
</gene>
<evidence type="ECO:0000313" key="3">
    <source>
        <dbReference type="Proteomes" id="UP000516305"/>
    </source>
</evidence>